<dbReference type="AlphaFoldDB" id="A0A8J2ZV83"/>
<dbReference type="Pfam" id="PF08863">
    <property type="entry name" value="YolD"/>
    <property type="match status" value="1"/>
</dbReference>
<evidence type="ECO:0008006" key="3">
    <source>
        <dbReference type="Google" id="ProtNLM"/>
    </source>
</evidence>
<reference evidence="1" key="1">
    <citation type="journal article" date="2014" name="Int. J. Syst. Evol. Microbiol.">
        <title>Complete genome sequence of Corynebacterium casei LMG S-19264T (=DSM 44701T), isolated from a smear-ripened cheese.</title>
        <authorList>
            <consortium name="US DOE Joint Genome Institute (JGI-PGF)"/>
            <person name="Walter F."/>
            <person name="Albersmeier A."/>
            <person name="Kalinowski J."/>
            <person name="Ruckert C."/>
        </authorList>
    </citation>
    <scope>NUCLEOTIDE SEQUENCE</scope>
    <source>
        <strain evidence="1">CGMCC 1.12777</strain>
    </source>
</reference>
<sequence>MINDRGAKKWSAMMLPEHVKMLREWEDHLMNAEEKPEVADQKLEQFDEAIQTSLHENLDVNVTYYNHSSRKRETFTGEVRKVDPVERKIKFITDTGFTKFIKIEDIVDIFLN</sequence>
<evidence type="ECO:0000313" key="1">
    <source>
        <dbReference type="EMBL" id="GGH81070.1"/>
    </source>
</evidence>
<dbReference type="PANTHER" id="PTHR40051:SF1">
    <property type="entry name" value="YOLD-LIKE FAMILY PROTEIN"/>
    <property type="match status" value="1"/>
</dbReference>
<dbReference type="RefSeq" id="WP_188497105.1">
    <property type="nucleotide sequence ID" value="NZ_BMFV01000011.1"/>
</dbReference>
<dbReference type="EMBL" id="BMFV01000011">
    <property type="protein sequence ID" value="GGH81070.1"/>
    <property type="molecule type" value="Genomic_DNA"/>
</dbReference>
<protein>
    <recommendedName>
        <fullName evidence="3">YolD-like family protein</fullName>
    </recommendedName>
</protein>
<dbReference type="PANTHER" id="PTHR40051">
    <property type="entry name" value="IG HYPOTHETICAL 15966"/>
    <property type="match status" value="1"/>
</dbReference>
<evidence type="ECO:0000313" key="2">
    <source>
        <dbReference type="Proteomes" id="UP000656813"/>
    </source>
</evidence>
<comment type="caution">
    <text evidence="1">The sequence shown here is derived from an EMBL/GenBank/DDBJ whole genome shotgun (WGS) entry which is preliminary data.</text>
</comment>
<dbReference type="Proteomes" id="UP000656813">
    <property type="component" value="Unassembled WGS sequence"/>
</dbReference>
<accession>A0A8J2ZV83</accession>
<proteinExistence type="predicted"/>
<dbReference type="InterPro" id="IPR014962">
    <property type="entry name" value="YolD"/>
</dbReference>
<reference evidence="1" key="2">
    <citation type="submission" date="2020-09" db="EMBL/GenBank/DDBJ databases">
        <authorList>
            <person name="Sun Q."/>
            <person name="Zhou Y."/>
        </authorList>
    </citation>
    <scope>NUCLEOTIDE SEQUENCE</scope>
    <source>
        <strain evidence="1">CGMCC 1.12777</strain>
    </source>
</reference>
<keyword evidence="2" id="KW-1185">Reference proteome</keyword>
<name>A0A8J2ZV83_9BACL</name>
<organism evidence="1 2">
    <name type="scientific">Pullulanibacillus pueri</name>
    <dbReference type="NCBI Taxonomy" id="1437324"/>
    <lineage>
        <taxon>Bacteria</taxon>
        <taxon>Bacillati</taxon>
        <taxon>Bacillota</taxon>
        <taxon>Bacilli</taxon>
        <taxon>Bacillales</taxon>
        <taxon>Sporolactobacillaceae</taxon>
        <taxon>Pullulanibacillus</taxon>
    </lineage>
</organism>
<gene>
    <name evidence="1" type="primary">yolD</name>
    <name evidence="1" type="ORF">GCM10007096_18420</name>
</gene>